<dbReference type="InterPro" id="IPR010920">
    <property type="entry name" value="LSM_dom_sf"/>
</dbReference>
<dbReference type="PANTHER" id="PTHR34772:SF1">
    <property type="entry name" value="RNA-BINDING PROTEIN HFQ"/>
    <property type="match status" value="1"/>
</dbReference>
<dbReference type="GO" id="GO:0045974">
    <property type="term" value="P:regulation of translation, ncRNA-mediated"/>
    <property type="evidence" value="ECO:0007669"/>
    <property type="project" value="TreeGrafter"/>
</dbReference>
<dbReference type="GO" id="GO:0006355">
    <property type="term" value="P:regulation of DNA-templated transcription"/>
    <property type="evidence" value="ECO:0007669"/>
    <property type="project" value="InterPro"/>
</dbReference>
<comment type="similarity">
    <text evidence="3">Belongs to the Hfq family.</text>
</comment>
<dbReference type="NCBIfam" id="NF001602">
    <property type="entry name" value="PRK00395.1"/>
    <property type="match status" value="1"/>
</dbReference>
<feature type="compositionally biased region" description="Low complexity" evidence="4">
    <location>
        <begin position="20"/>
        <end position="45"/>
    </location>
</feature>
<comment type="subunit">
    <text evidence="3">Homohexamer.</text>
</comment>
<dbReference type="HAMAP" id="MF_00436">
    <property type="entry name" value="Hfq"/>
    <property type="match status" value="1"/>
</dbReference>
<evidence type="ECO:0000313" key="7">
    <source>
        <dbReference type="Proteomes" id="UP001218362"/>
    </source>
</evidence>
<dbReference type="InterPro" id="IPR047575">
    <property type="entry name" value="Sm"/>
</dbReference>
<dbReference type="NCBIfam" id="NF010691">
    <property type="entry name" value="PRK14091.1"/>
    <property type="match status" value="1"/>
</dbReference>
<dbReference type="GO" id="GO:0005829">
    <property type="term" value="C:cytosol"/>
    <property type="evidence" value="ECO:0007669"/>
    <property type="project" value="TreeGrafter"/>
</dbReference>
<keyword evidence="2 3" id="KW-0346">Stress response</keyword>
<organism evidence="6 7">
    <name type="scientific">Candidatus Andeanibacterium colombiense</name>
    <dbReference type="NCBI Taxonomy" id="3121345"/>
    <lineage>
        <taxon>Bacteria</taxon>
        <taxon>Pseudomonadati</taxon>
        <taxon>Pseudomonadota</taxon>
        <taxon>Alphaproteobacteria</taxon>
        <taxon>Sphingomonadales</taxon>
        <taxon>Sphingomonadaceae</taxon>
        <taxon>Candidatus Andeanibacterium</taxon>
    </lineage>
</organism>
<dbReference type="KEGG" id="acob:P0Y56_01535"/>
<dbReference type="PROSITE" id="PS52002">
    <property type="entry name" value="SM"/>
    <property type="match status" value="2"/>
</dbReference>
<feature type="domain" description="Sm" evidence="5">
    <location>
        <begin position="131"/>
        <end position="191"/>
    </location>
</feature>
<evidence type="ECO:0000259" key="5">
    <source>
        <dbReference type="PROSITE" id="PS52002"/>
    </source>
</evidence>
<dbReference type="Gene3D" id="2.30.30.100">
    <property type="match status" value="2"/>
</dbReference>
<dbReference type="Pfam" id="PF17209">
    <property type="entry name" value="Hfq"/>
    <property type="match status" value="2"/>
</dbReference>
<dbReference type="EMBL" id="CP119316">
    <property type="protein sequence ID" value="WEK46995.1"/>
    <property type="molecule type" value="Genomic_DNA"/>
</dbReference>
<dbReference type="Proteomes" id="UP001218362">
    <property type="component" value="Chromosome"/>
</dbReference>
<dbReference type="AlphaFoldDB" id="A0AAJ5X3C3"/>
<dbReference type="InterPro" id="IPR005001">
    <property type="entry name" value="Hfq"/>
</dbReference>
<evidence type="ECO:0000313" key="6">
    <source>
        <dbReference type="EMBL" id="WEK46995.1"/>
    </source>
</evidence>
<sequence length="204" mass="21823">MTGKTLTARPKPAPDPDLTPAKAPTKAPAAAKAPGAAKTAAAPKGNANQSLQDAFLNLLRKNKTPVTMFLVKGVKLQGIVTWFDNFSILLRRDGQSQLVYKHAISTIMPSAPVDAGQFAADAAKKQRLLQDVFLGSVRDAGVSVTMFLVNGVMLQGRIAAYDLFCMLLEREGFVQLAYKHAVSTIQPAAPVDLTGDWDGESEED</sequence>
<comment type="function">
    <text evidence="3">RNA chaperone that binds small regulatory RNA (sRNAs) and mRNAs to facilitate mRNA translational regulation in response to envelope stress, environmental stress and changes in metabolite concentrations. Also binds with high specificity to tRNAs.</text>
</comment>
<evidence type="ECO:0000256" key="4">
    <source>
        <dbReference type="SAM" id="MobiDB-lite"/>
    </source>
</evidence>
<evidence type="ECO:0000256" key="1">
    <source>
        <dbReference type="ARBA" id="ARBA00022884"/>
    </source>
</evidence>
<evidence type="ECO:0000256" key="2">
    <source>
        <dbReference type="ARBA" id="ARBA00023016"/>
    </source>
</evidence>
<dbReference type="SUPFAM" id="SSF50182">
    <property type="entry name" value="Sm-like ribonucleoproteins"/>
    <property type="match status" value="2"/>
</dbReference>
<feature type="domain" description="Sm" evidence="5">
    <location>
        <begin position="53"/>
        <end position="113"/>
    </location>
</feature>
<reference evidence="6" key="1">
    <citation type="submission" date="2023-03" db="EMBL/GenBank/DDBJ databases">
        <title>Andean soil-derived lignocellulolytic bacterial consortium as a source of novel taxa and putative plastic-active enzymes.</title>
        <authorList>
            <person name="Diaz-Garcia L."/>
            <person name="Chuvochina M."/>
            <person name="Feuerriegel G."/>
            <person name="Bunk B."/>
            <person name="Sproer C."/>
            <person name="Streit W.R."/>
            <person name="Rodriguez L.M."/>
            <person name="Overmann J."/>
            <person name="Jimenez D.J."/>
        </authorList>
    </citation>
    <scope>NUCLEOTIDE SEQUENCE</scope>
    <source>
        <strain evidence="6">MAG 26</strain>
    </source>
</reference>
<dbReference type="NCBIfam" id="TIGR02383">
    <property type="entry name" value="Hfq"/>
    <property type="match status" value="2"/>
</dbReference>
<proteinExistence type="inferred from homology"/>
<protein>
    <recommendedName>
        <fullName evidence="3">RNA-binding protein Hfq</fullName>
    </recommendedName>
</protein>
<dbReference type="PANTHER" id="PTHR34772">
    <property type="entry name" value="RNA-BINDING PROTEIN HFQ"/>
    <property type="match status" value="1"/>
</dbReference>
<accession>A0AAJ5X3C3</accession>
<name>A0AAJ5X3C3_9SPHN</name>
<evidence type="ECO:0000256" key="3">
    <source>
        <dbReference type="HAMAP-Rule" id="MF_00436"/>
    </source>
</evidence>
<feature type="region of interest" description="Disordered" evidence="4">
    <location>
        <begin position="1"/>
        <end position="45"/>
    </location>
</feature>
<keyword evidence="1 3" id="KW-0694">RNA-binding</keyword>
<gene>
    <name evidence="3 6" type="primary">hfq</name>
    <name evidence="6" type="ORF">P0Y56_01535</name>
</gene>
<dbReference type="GO" id="GO:0043487">
    <property type="term" value="P:regulation of RNA stability"/>
    <property type="evidence" value="ECO:0007669"/>
    <property type="project" value="TreeGrafter"/>
</dbReference>
<dbReference type="CDD" id="cd01716">
    <property type="entry name" value="Hfq"/>
    <property type="match status" value="2"/>
</dbReference>
<dbReference type="GO" id="GO:0003723">
    <property type="term" value="F:RNA binding"/>
    <property type="evidence" value="ECO:0007669"/>
    <property type="project" value="UniProtKB-UniRule"/>
</dbReference>